<organism evidence="2 3">
    <name type="scientific">Oceanicella actignis</name>
    <dbReference type="NCBI Taxonomy" id="1189325"/>
    <lineage>
        <taxon>Bacteria</taxon>
        <taxon>Pseudomonadati</taxon>
        <taxon>Pseudomonadota</taxon>
        <taxon>Alphaproteobacteria</taxon>
        <taxon>Rhodobacterales</taxon>
        <taxon>Paracoccaceae</taxon>
        <taxon>Oceanicella</taxon>
    </lineage>
</organism>
<dbReference type="InterPro" id="IPR004843">
    <property type="entry name" value="Calcineurin-like_PHP"/>
</dbReference>
<dbReference type="RefSeq" id="WP_072747082.1">
    <property type="nucleotide sequence ID" value="NZ_FOHL01000004.1"/>
</dbReference>
<name>A0A1M7T457_9RHOB</name>
<dbReference type="InterPro" id="IPR029052">
    <property type="entry name" value="Metallo-depent_PP-like"/>
</dbReference>
<dbReference type="Proteomes" id="UP000184066">
    <property type="component" value="Unassembled WGS sequence"/>
</dbReference>
<dbReference type="GO" id="GO:0005737">
    <property type="term" value="C:cytoplasm"/>
    <property type="evidence" value="ECO:0007669"/>
    <property type="project" value="TreeGrafter"/>
</dbReference>
<dbReference type="STRING" id="1189325.SAMN04488119_104117"/>
<dbReference type="AlphaFoldDB" id="A0A1M7T457"/>
<dbReference type="InterPro" id="IPR006186">
    <property type="entry name" value="Ser/Thr-sp_prot-phosphatase"/>
</dbReference>
<accession>A0A1M7T457</accession>
<dbReference type="GO" id="GO:0008803">
    <property type="term" value="F:bis(5'-nucleosyl)-tetraphosphatase (symmetrical) activity"/>
    <property type="evidence" value="ECO:0007669"/>
    <property type="project" value="TreeGrafter"/>
</dbReference>
<proteinExistence type="predicted"/>
<dbReference type="PANTHER" id="PTHR42850">
    <property type="entry name" value="METALLOPHOSPHOESTERASE"/>
    <property type="match status" value="1"/>
</dbReference>
<dbReference type="GO" id="GO:0016791">
    <property type="term" value="F:phosphatase activity"/>
    <property type="evidence" value="ECO:0007669"/>
    <property type="project" value="TreeGrafter"/>
</dbReference>
<keyword evidence="3" id="KW-1185">Reference proteome</keyword>
<dbReference type="PANTHER" id="PTHR42850:SF4">
    <property type="entry name" value="ZINC-DEPENDENT ENDOPOLYPHOSPHATASE"/>
    <property type="match status" value="1"/>
</dbReference>
<gene>
    <name evidence="2" type="ORF">SAMN05216200_104117</name>
</gene>
<sequence>MLGPIKKLLRRRAASPVFDAPIEIDRPTYAIGDIHGRHDLLIALLERIADDAARHGFEDARLVFLGDYVDRGEESAQVLATLGALARDGGDSVALLRGNHEQMLLDFIADPAAGGPRWLSNGGLQTLMSYGVGGLGPASDPQALTDAAARLAQAMGPDLDLLRLTPDSALFGRVLFAHAGADPALPPERQEARALLWGAPGFRRTPRADGLWVAHGHWVVDEPSAEQGRIALDTGAWFSGRLTAARIAQGEVAFLQT</sequence>
<dbReference type="Gene3D" id="3.60.21.10">
    <property type="match status" value="1"/>
</dbReference>
<dbReference type="GO" id="GO:0110154">
    <property type="term" value="P:RNA decapping"/>
    <property type="evidence" value="ECO:0007669"/>
    <property type="project" value="TreeGrafter"/>
</dbReference>
<dbReference type="OrthoDB" id="9807890at2"/>
<evidence type="ECO:0000313" key="2">
    <source>
        <dbReference type="EMBL" id="SHN65488.1"/>
    </source>
</evidence>
<dbReference type="PRINTS" id="PR00114">
    <property type="entry name" value="STPHPHTASE"/>
</dbReference>
<dbReference type="Pfam" id="PF00149">
    <property type="entry name" value="Metallophos"/>
    <property type="match status" value="1"/>
</dbReference>
<evidence type="ECO:0000259" key="1">
    <source>
        <dbReference type="Pfam" id="PF00149"/>
    </source>
</evidence>
<protein>
    <submittedName>
        <fullName evidence="2">Serine/threonine protein phosphatase 1</fullName>
    </submittedName>
</protein>
<dbReference type="InterPro" id="IPR050126">
    <property type="entry name" value="Ap4A_hydrolase"/>
</dbReference>
<dbReference type="EMBL" id="FRDL01000004">
    <property type="protein sequence ID" value="SHN65488.1"/>
    <property type="molecule type" value="Genomic_DNA"/>
</dbReference>
<reference evidence="2 3" key="1">
    <citation type="submission" date="2016-12" db="EMBL/GenBank/DDBJ databases">
        <authorList>
            <person name="Song W.-J."/>
            <person name="Kurnit D.M."/>
        </authorList>
    </citation>
    <scope>NUCLEOTIDE SEQUENCE [LARGE SCALE GENOMIC DNA]</scope>
    <source>
        <strain evidence="2 3">CGMCC 1.10808</strain>
    </source>
</reference>
<evidence type="ECO:0000313" key="3">
    <source>
        <dbReference type="Proteomes" id="UP000184066"/>
    </source>
</evidence>
<dbReference type="SUPFAM" id="SSF56300">
    <property type="entry name" value="Metallo-dependent phosphatases"/>
    <property type="match status" value="1"/>
</dbReference>
<feature type="domain" description="Calcineurin-like phosphoesterase" evidence="1">
    <location>
        <begin position="28"/>
        <end position="109"/>
    </location>
</feature>
<dbReference type="CDD" id="cd00144">
    <property type="entry name" value="MPP_PPP_family"/>
    <property type="match status" value="1"/>
</dbReference>